<keyword evidence="3" id="KW-0238">DNA-binding</keyword>
<dbReference type="InterPro" id="IPR036388">
    <property type="entry name" value="WH-like_DNA-bd_sf"/>
</dbReference>
<keyword evidence="4" id="KW-0804">Transcription</keyword>
<dbReference type="SUPFAM" id="SSF53850">
    <property type="entry name" value="Periplasmic binding protein-like II"/>
    <property type="match status" value="1"/>
</dbReference>
<accession>A0ABT3A695</accession>
<proteinExistence type="inferred from homology"/>
<evidence type="ECO:0000256" key="2">
    <source>
        <dbReference type="ARBA" id="ARBA00023015"/>
    </source>
</evidence>
<dbReference type="Pfam" id="PF00126">
    <property type="entry name" value="HTH_1"/>
    <property type="match status" value="1"/>
</dbReference>
<evidence type="ECO:0000313" key="7">
    <source>
        <dbReference type="Proteomes" id="UP001652504"/>
    </source>
</evidence>
<evidence type="ECO:0000256" key="3">
    <source>
        <dbReference type="ARBA" id="ARBA00023125"/>
    </source>
</evidence>
<name>A0ABT3A695_9ALTE</name>
<organism evidence="6 7">
    <name type="scientific">Fluctibacter corallii</name>
    <dbReference type="NCBI Taxonomy" id="2984329"/>
    <lineage>
        <taxon>Bacteria</taxon>
        <taxon>Pseudomonadati</taxon>
        <taxon>Pseudomonadota</taxon>
        <taxon>Gammaproteobacteria</taxon>
        <taxon>Alteromonadales</taxon>
        <taxon>Alteromonadaceae</taxon>
        <taxon>Fluctibacter</taxon>
    </lineage>
</organism>
<dbReference type="Pfam" id="PF03466">
    <property type="entry name" value="LysR_substrate"/>
    <property type="match status" value="1"/>
</dbReference>
<comment type="similarity">
    <text evidence="1">Belongs to the LysR transcriptional regulatory family.</text>
</comment>
<dbReference type="EMBL" id="JAOWKX010000002">
    <property type="protein sequence ID" value="MCV2884102.1"/>
    <property type="molecule type" value="Genomic_DNA"/>
</dbReference>
<dbReference type="SUPFAM" id="SSF46785">
    <property type="entry name" value="Winged helix' DNA-binding domain"/>
    <property type="match status" value="1"/>
</dbReference>
<feature type="domain" description="HTH lysR-type" evidence="5">
    <location>
        <begin position="1"/>
        <end position="53"/>
    </location>
</feature>
<dbReference type="CDD" id="cd05466">
    <property type="entry name" value="PBP2_LTTR_substrate"/>
    <property type="match status" value="1"/>
</dbReference>
<dbReference type="RefSeq" id="WP_263711309.1">
    <property type="nucleotide sequence ID" value="NZ_JAOWKX010000002.1"/>
</dbReference>
<keyword evidence="7" id="KW-1185">Reference proteome</keyword>
<dbReference type="InterPro" id="IPR005119">
    <property type="entry name" value="LysR_subst-bd"/>
</dbReference>
<dbReference type="PROSITE" id="PS50931">
    <property type="entry name" value="HTH_LYSR"/>
    <property type="match status" value="1"/>
</dbReference>
<evidence type="ECO:0000259" key="5">
    <source>
        <dbReference type="PROSITE" id="PS50931"/>
    </source>
</evidence>
<dbReference type="Proteomes" id="UP001652504">
    <property type="component" value="Unassembled WGS sequence"/>
</dbReference>
<dbReference type="Gene3D" id="1.10.10.10">
    <property type="entry name" value="Winged helix-like DNA-binding domain superfamily/Winged helix DNA-binding domain"/>
    <property type="match status" value="1"/>
</dbReference>
<comment type="caution">
    <text evidence="6">The sequence shown here is derived from an EMBL/GenBank/DDBJ whole genome shotgun (WGS) entry which is preliminary data.</text>
</comment>
<dbReference type="InterPro" id="IPR000847">
    <property type="entry name" value="LysR_HTH_N"/>
</dbReference>
<dbReference type="PANTHER" id="PTHR30126">
    <property type="entry name" value="HTH-TYPE TRANSCRIPTIONAL REGULATOR"/>
    <property type="match status" value="1"/>
</dbReference>
<keyword evidence="2" id="KW-0805">Transcription regulation</keyword>
<evidence type="ECO:0000256" key="1">
    <source>
        <dbReference type="ARBA" id="ARBA00009437"/>
    </source>
</evidence>
<dbReference type="InterPro" id="IPR036390">
    <property type="entry name" value="WH_DNA-bd_sf"/>
</dbReference>
<dbReference type="PANTHER" id="PTHR30126:SF21">
    <property type="entry name" value="TRANSCRIPTIONAL REGULATOR-RELATED"/>
    <property type="match status" value="1"/>
</dbReference>
<reference evidence="6 7" key="1">
    <citation type="submission" date="2022-10" db="EMBL/GenBank/DDBJ databases">
        <title>Aestuariibacter sp. AA17 isolated from Montipora capitata coral fragment.</title>
        <authorList>
            <person name="Emsley S.A."/>
            <person name="Pfannmuller K.M."/>
            <person name="Loughran R.M."/>
            <person name="Shlafstein M."/>
            <person name="Papke E."/>
            <person name="Saw J.H."/>
            <person name="Ushijima B."/>
            <person name="Videau P."/>
        </authorList>
    </citation>
    <scope>NUCLEOTIDE SEQUENCE [LARGE SCALE GENOMIC DNA]</scope>
    <source>
        <strain evidence="6 7">AA17</strain>
    </source>
</reference>
<dbReference type="Gene3D" id="3.40.190.290">
    <property type="match status" value="1"/>
</dbReference>
<gene>
    <name evidence="6" type="ORF">OE749_05305</name>
</gene>
<sequence length="272" mass="31113">MKTFLEVAKTRHFGKAAENLYLTQSAVSARIKQLEEYFNTVLFVRHRNSIQLTSAGEKLIPYAEQMTTLLEDSRRALVEEEVDYLVCAATPNASELYLQHGLYSLYKSFPDLSIRAEVLSAEQLSRQLHERIVDLGFTLYPMKSEELEHTVVASMPLALYSHKHLDVDTALENYFHVDWGSKISEAINKQFPQTRKSRLKTTSLQVAFNWLFAGGGSIVLPKSAVEHHPEGYTLTLLQELDDLHIDVYLVYMKEIKHLGLSELISFHKQILN</sequence>
<dbReference type="PRINTS" id="PR00039">
    <property type="entry name" value="HTHLYSR"/>
</dbReference>
<protein>
    <submittedName>
        <fullName evidence="6">LysR family transcriptional regulator</fullName>
    </submittedName>
</protein>
<evidence type="ECO:0000256" key="4">
    <source>
        <dbReference type="ARBA" id="ARBA00023163"/>
    </source>
</evidence>
<evidence type="ECO:0000313" key="6">
    <source>
        <dbReference type="EMBL" id="MCV2884102.1"/>
    </source>
</evidence>